<protein>
    <submittedName>
        <fullName evidence="2">4-oxalocrotonate tautomerase</fullName>
    </submittedName>
</protein>
<proteinExistence type="predicted"/>
<gene>
    <name evidence="2" type="ORF">HN018_16325</name>
</gene>
<accession>A0A6M8HSE2</accession>
<feature type="region of interest" description="Disordered" evidence="1">
    <location>
        <begin position="124"/>
        <end position="143"/>
    </location>
</feature>
<dbReference type="SUPFAM" id="SSF55331">
    <property type="entry name" value="Tautomerase/MIF"/>
    <property type="match status" value="1"/>
</dbReference>
<dbReference type="RefSeq" id="WP_171833074.1">
    <property type="nucleotide sequence ID" value="NZ_CP053708.1"/>
</dbReference>
<name>A0A6M8HSE2_9PROT</name>
<dbReference type="InterPro" id="IPR014347">
    <property type="entry name" value="Tautomerase/MIF_sf"/>
</dbReference>
<dbReference type="Gene3D" id="3.30.429.10">
    <property type="entry name" value="Macrophage Migration Inhibitory Factor"/>
    <property type="match status" value="1"/>
</dbReference>
<organism evidence="2 3">
    <name type="scientific">Lichenicola cladoniae</name>
    <dbReference type="NCBI Taxonomy" id="1484109"/>
    <lineage>
        <taxon>Bacteria</taxon>
        <taxon>Pseudomonadati</taxon>
        <taxon>Pseudomonadota</taxon>
        <taxon>Alphaproteobacteria</taxon>
        <taxon>Acetobacterales</taxon>
        <taxon>Acetobacteraceae</taxon>
        <taxon>Lichenicola</taxon>
    </lineage>
</organism>
<reference evidence="2 3" key="1">
    <citation type="journal article" date="2014" name="World J. Microbiol. Biotechnol.">
        <title>Biodiversity and physiological characteristics of Antarctic and Arctic lichens-associated bacteria.</title>
        <authorList>
            <person name="Lee Y.M."/>
            <person name="Kim E.H."/>
            <person name="Lee H.K."/>
            <person name="Hong S.G."/>
        </authorList>
    </citation>
    <scope>NUCLEOTIDE SEQUENCE [LARGE SCALE GENOMIC DNA]</scope>
    <source>
        <strain evidence="2 3">PAMC 26569</strain>
    </source>
</reference>
<keyword evidence="3" id="KW-1185">Reference proteome</keyword>
<dbReference type="Proteomes" id="UP000500767">
    <property type="component" value="Chromosome"/>
</dbReference>
<dbReference type="EMBL" id="CP053708">
    <property type="protein sequence ID" value="QKE91403.1"/>
    <property type="molecule type" value="Genomic_DNA"/>
</dbReference>
<evidence type="ECO:0000256" key="1">
    <source>
        <dbReference type="SAM" id="MobiDB-lite"/>
    </source>
</evidence>
<sequence length="143" mass="15133">MPMITVRYTVPHPGADLRPPVSALAARLAFEQLGKDYALTTVLAEPAESSAWFTGGTPLVEAGLSAFWLEITVTAGTNTKAETTSFVKEAFSGMNDLLGPLAEHSYVRVHAADGDSYGYGGRTQSGRWAEANPDGAQDCRGPT</sequence>
<dbReference type="AlphaFoldDB" id="A0A6M8HSE2"/>
<evidence type="ECO:0000313" key="3">
    <source>
        <dbReference type="Proteomes" id="UP000500767"/>
    </source>
</evidence>
<dbReference type="KEGG" id="lck:HN018_16325"/>
<evidence type="ECO:0000313" key="2">
    <source>
        <dbReference type="EMBL" id="QKE91403.1"/>
    </source>
</evidence>